<name>A0AAU7FR36_9ENTR</name>
<proteinExistence type="predicted"/>
<dbReference type="EMBL" id="CP157375">
    <property type="protein sequence ID" value="XBM29458.1"/>
    <property type="molecule type" value="Genomic_DNA"/>
</dbReference>
<dbReference type="PROSITE" id="PS51257">
    <property type="entry name" value="PROKAR_LIPOPROTEIN"/>
    <property type="match status" value="1"/>
</dbReference>
<sequence>MKAQCNDVSLKRMSITCLVFTLTSCAIPPYDEKMDEQLTNLQLSMDTSLGEIEGASFFYEQSIRNNATSKENIEKLKKQCSYEVNYNRYSDINAKINYLVMRLSVTPNIPQGPINAMVAMQKNFKSLQEMHATHQPCLKSVNFAEKRMQLNGDFYPIYSYLLQTKVGTTESKTDKSNK</sequence>
<dbReference type="AlphaFoldDB" id="A0AAU7FR36"/>
<accession>A0AAU7FR36</accession>
<reference evidence="1" key="1">
    <citation type="submission" date="2024-05" db="EMBL/GenBank/DDBJ databases">
        <title>Copy number flexibility facilitates heteroresistance to increasing antibiotic pressure and threatens the beta-lactam pipeline.</title>
        <authorList>
            <person name="Choby J.E."/>
            <person name="Weiss D.S."/>
        </authorList>
    </citation>
    <scope>NUCLEOTIDE SEQUENCE</scope>
    <source>
        <strain evidence="1">Mu1197</strain>
    </source>
</reference>
<dbReference type="RefSeq" id="WP_348957580.1">
    <property type="nucleotide sequence ID" value="NZ_CP157375.1"/>
</dbReference>
<evidence type="ECO:0008006" key="2">
    <source>
        <dbReference type="Google" id="ProtNLM"/>
    </source>
</evidence>
<gene>
    <name evidence="1" type="ORF">ABFV38_16235</name>
</gene>
<organism evidence="1">
    <name type="scientific">Enterobacter cloacae complex sp. Mu1197</name>
    <dbReference type="NCBI Taxonomy" id="3152302"/>
    <lineage>
        <taxon>Bacteria</taxon>
        <taxon>Pseudomonadati</taxon>
        <taxon>Pseudomonadota</taxon>
        <taxon>Gammaproteobacteria</taxon>
        <taxon>Enterobacterales</taxon>
        <taxon>Enterobacteriaceae</taxon>
        <taxon>Enterobacter</taxon>
        <taxon>Enterobacter cloacae complex</taxon>
    </lineage>
</organism>
<protein>
    <recommendedName>
        <fullName evidence="2">Lipoprotein</fullName>
    </recommendedName>
</protein>
<evidence type="ECO:0000313" key="1">
    <source>
        <dbReference type="EMBL" id="XBM29458.1"/>
    </source>
</evidence>